<sequence length="264" mass="29410">MSFQPVIPFSGAAGWAFLQRTKDVQQTAFESGAVLQRDVQYFQETIGEITTAEQLVSDRRLLSVALGAYGLSDDINNTYFIRKVLEDGTLDSDALANKLSDKRYLEMAKDFGFGDYNIPRTQISDFGTKTTEAYKERQFEVAVGNQNQDMRLAMSLERDLGNIVGKSTSNAGKWYSVMGNPPLRQVFETALGLPPSFGTIDIDKQLEVFQEKSERYFGASTVDQFSEPDRLEELTRLFLARSQIAQGTAALSSNSIALTLLQYA</sequence>
<organism evidence="1 2">
    <name type="scientific">Aliiroseovarius pelagivivens</name>
    <dbReference type="NCBI Taxonomy" id="1639690"/>
    <lineage>
        <taxon>Bacteria</taxon>
        <taxon>Pseudomonadati</taxon>
        <taxon>Pseudomonadota</taxon>
        <taxon>Alphaproteobacteria</taxon>
        <taxon>Rhodobacterales</taxon>
        <taxon>Paracoccaceae</taxon>
        <taxon>Aliiroseovarius</taxon>
    </lineage>
</organism>
<evidence type="ECO:0000313" key="1">
    <source>
        <dbReference type="EMBL" id="SPF78806.1"/>
    </source>
</evidence>
<accession>A0A2R8ARW0</accession>
<dbReference type="InterPro" id="IPR023157">
    <property type="entry name" value="AGR-C-984p-like_sf"/>
</dbReference>
<dbReference type="InterPro" id="IPR010626">
    <property type="entry name" value="DUF1217"/>
</dbReference>
<dbReference type="AlphaFoldDB" id="A0A2R8ARW0"/>
<dbReference type="Pfam" id="PF06748">
    <property type="entry name" value="DUF1217"/>
    <property type="match status" value="1"/>
</dbReference>
<dbReference type="SUPFAM" id="SSF158837">
    <property type="entry name" value="AGR C 984p-like"/>
    <property type="match status" value="1"/>
</dbReference>
<dbReference type="Proteomes" id="UP000244911">
    <property type="component" value="Unassembled WGS sequence"/>
</dbReference>
<protein>
    <recommendedName>
        <fullName evidence="3">Flagellar protein</fullName>
    </recommendedName>
</protein>
<evidence type="ECO:0000313" key="2">
    <source>
        <dbReference type="Proteomes" id="UP000244911"/>
    </source>
</evidence>
<dbReference type="Gene3D" id="1.10.3700.10">
    <property type="entry name" value="AGR C 984p-like"/>
    <property type="match status" value="1"/>
</dbReference>
<name>A0A2R8ARW0_9RHOB</name>
<dbReference type="OrthoDB" id="7824597at2"/>
<evidence type="ECO:0008006" key="3">
    <source>
        <dbReference type="Google" id="ProtNLM"/>
    </source>
</evidence>
<proteinExistence type="predicted"/>
<dbReference type="EMBL" id="OMOI01000002">
    <property type="protein sequence ID" value="SPF78806.1"/>
    <property type="molecule type" value="Genomic_DNA"/>
</dbReference>
<dbReference type="RefSeq" id="WP_108857793.1">
    <property type="nucleotide sequence ID" value="NZ_OMOI01000002.1"/>
</dbReference>
<keyword evidence="2" id="KW-1185">Reference proteome</keyword>
<gene>
    <name evidence="1" type="ORF">ALP8811_02738</name>
</gene>
<reference evidence="1 2" key="1">
    <citation type="submission" date="2018-03" db="EMBL/GenBank/DDBJ databases">
        <authorList>
            <person name="Keele B.F."/>
        </authorList>
    </citation>
    <scope>NUCLEOTIDE SEQUENCE [LARGE SCALE GENOMIC DNA]</scope>
    <source>
        <strain evidence="1 2">CECT 8811</strain>
    </source>
</reference>